<comment type="caution">
    <text evidence="6">The sequence shown here is derived from an EMBL/GenBank/DDBJ whole genome shotgun (WGS) entry which is preliminary data.</text>
</comment>
<dbReference type="GO" id="GO:0003700">
    <property type="term" value="F:DNA-binding transcription factor activity"/>
    <property type="evidence" value="ECO:0007669"/>
    <property type="project" value="InterPro"/>
</dbReference>
<name>A0A150SAX3_SORCE</name>
<proteinExistence type="inferred from homology"/>
<evidence type="ECO:0000256" key="2">
    <source>
        <dbReference type="ARBA" id="ARBA00023015"/>
    </source>
</evidence>
<evidence type="ECO:0000259" key="5">
    <source>
        <dbReference type="PROSITE" id="PS50931"/>
    </source>
</evidence>
<organism evidence="6 7">
    <name type="scientific">Sorangium cellulosum</name>
    <name type="common">Polyangium cellulosum</name>
    <dbReference type="NCBI Taxonomy" id="56"/>
    <lineage>
        <taxon>Bacteria</taxon>
        <taxon>Pseudomonadati</taxon>
        <taxon>Myxococcota</taxon>
        <taxon>Polyangia</taxon>
        <taxon>Polyangiales</taxon>
        <taxon>Polyangiaceae</taxon>
        <taxon>Sorangium</taxon>
    </lineage>
</organism>
<comment type="similarity">
    <text evidence="1">Belongs to the LysR transcriptional regulatory family.</text>
</comment>
<dbReference type="InterPro" id="IPR036388">
    <property type="entry name" value="WH-like_DNA-bd_sf"/>
</dbReference>
<dbReference type="Proteomes" id="UP000075635">
    <property type="component" value="Unassembled WGS sequence"/>
</dbReference>
<dbReference type="SUPFAM" id="SSF46785">
    <property type="entry name" value="Winged helix' DNA-binding domain"/>
    <property type="match status" value="1"/>
</dbReference>
<dbReference type="CDD" id="cd08422">
    <property type="entry name" value="PBP2_CrgA_like"/>
    <property type="match status" value="1"/>
</dbReference>
<dbReference type="InterPro" id="IPR036390">
    <property type="entry name" value="WH_DNA-bd_sf"/>
</dbReference>
<dbReference type="Gene3D" id="3.40.190.290">
    <property type="match status" value="1"/>
</dbReference>
<dbReference type="GO" id="GO:0006351">
    <property type="term" value="P:DNA-templated transcription"/>
    <property type="evidence" value="ECO:0007669"/>
    <property type="project" value="TreeGrafter"/>
</dbReference>
<dbReference type="Gene3D" id="1.10.10.10">
    <property type="entry name" value="Winged helix-like DNA-binding domain superfamily/Winged helix DNA-binding domain"/>
    <property type="match status" value="1"/>
</dbReference>
<dbReference type="SUPFAM" id="SSF53850">
    <property type="entry name" value="Periplasmic binding protein-like II"/>
    <property type="match status" value="1"/>
</dbReference>
<sequence>MPRRPRAPARAQSPRAPQLDEIAAFARVAELGSFTAAAAQLGVPKSTVSRAVTRLEEGLKVRLLQRSPRAVALTDAGRRFFGDVAPHIAGLRDAAQALDVYQGQPQGTIRLSVPPDGGESFLGEMLVEFAARYPLLTLEVDVSSRQVDLLREGFDVAIRATRELLDSSLVARKLFDSDVQLFAAPSYLARRGTPRALEELADHERVVFLPGARRGQWPVDDARSVRDVMATGRIATDNFQLIRATLRAGGGIGPLPRVLAAPELASGRLVHVLPEWSQRAGTAYLVYPSARHVARNVAVFRDFVIAWVKRLA</sequence>
<dbReference type="InterPro" id="IPR058163">
    <property type="entry name" value="LysR-type_TF_proteobact-type"/>
</dbReference>
<dbReference type="PANTHER" id="PTHR30537:SF5">
    <property type="entry name" value="HTH-TYPE TRANSCRIPTIONAL ACTIVATOR TTDR-RELATED"/>
    <property type="match status" value="1"/>
</dbReference>
<evidence type="ECO:0000313" key="7">
    <source>
        <dbReference type="Proteomes" id="UP000075635"/>
    </source>
</evidence>
<evidence type="ECO:0000256" key="4">
    <source>
        <dbReference type="ARBA" id="ARBA00023163"/>
    </source>
</evidence>
<feature type="domain" description="HTH lysR-type" evidence="5">
    <location>
        <begin position="17"/>
        <end position="74"/>
    </location>
</feature>
<dbReference type="AlphaFoldDB" id="A0A150SAX3"/>
<evidence type="ECO:0000256" key="3">
    <source>
        <dbReference type="ARBA" id="ARBA00023125"/>
    </source>
</evidence>
<reference evidence="6 7" key="1">
    <citation type="submission" date="2014-02" db="EMBL/GenBank/DDBJ databases">
        <title>The small core and large imbalanced accessory genome model reveals a collaborative survival strategy of Sorangium cellulosum strains in nature.</title>
        <authorList>
            <person name="Han K."/>
            <person name="Peng R."/>
            <person name="Blom J."/>
            <person name="Li Y.-Z."/>
        </authorList>
    </citation>
    <scope>NUCLEOTIDE SEQUENCE [LARGE SCALE GENOMIC DNA]</scope>
    <source>
        <strain evidence="6 7">So0011-07</strain>
    </source>
</reference>
<dbReference type="FunFam" id="1.10.10.10:FF:000001">
    <property type="entry name" value="LysR family transcriptional regulator"/>
    <property type="match status" value="1"/>
</dbReference>
<evidence type="ECO:0000313" key="6">
    <source>
        <dbReference type="EMBL" id="KYF89537.1"/>
    </source>
</evidence>
<dbReference type="GO" id="GO:0043565">
    <property type="term" value="F:sequence-specific DNA binding"/>
    <property type="evidence" value="ECO:0007669"/>
    <property type="project" value="TreeGrafter"/>
</dbReference>
<keyword evidence="3" id="KW-0238">DNA-binding</keyword>
<keyword evidence="2" id="KW-0805">Transcription regulation</keyword>
<protein>
    <submittedName>
        <fullName evidence="6">LysR family transcriptional regulator</fullName>
    </submittedName>
</protein>
<dbReference type="PROSITE" id="PS50931">
    <property type="entry name" value="HTH_LYSR"/>
    <property type="match status" value="1"/>
</dbReference>
<keyword evidence="4" id="KW-0804">Transcription</keyword>
<dbReference type="Pfam" id="PF00126">
    <property type="entry name" value="HTH_1"/>
    <property type="match status" value="1"/>
</dbReference>
<dbReference type="EMBL" id="JEMB01001214">
    <property type="protein sequence ID" value="KYF89537.1"/>
    <property type="molecule type" value="Genomic_DNA"/>
</dbReference>
<evidence type="ECO:0000256" key="1">
    <source>
        <dbReference type="ARBA" id="ARBA00009437"/>
    </source>
</evidence>
<gene>
    <name evidence="6" type="ORF">BE17_22020</name>
</gene>
<accession>A0A150SAX3</accession>
<dbReference type="InterPro" id="IPR000847">
    <property type="entry name" value="LysR_HTH_N"/>
</dbReference>
<dbReference type="PANTHER" id="PTHR30537">
    <property type="entry name" value="HTH-TYPE TRANSCRIPTIONAL REGULATOR"/>
    <property type="match status" value="1"/>
</dbReference>
<dbReference type="InterPro" id="IPR005119">
    <property type="entry name" value="LysR_subst-bd"/>
</dbReference>
<dbReference type="Pfam" id="PF03466">
    <property type="entry name" value="LysR_substrate"/>
    <property type="match status" value="1"/>
</dbReference>